<comment type="similarity">
    <text evidence="1 5">Belongs to the 5-formyltetrahydrofolate cyclo-ligase family.</text>
</comment>
<feature type="binding site" evidence="4">
    <location>
        <begin position="9"/>
        <end position="13"/>
    </location>
    <ligand>
        <name>ATP</name>
        <dbReference type="ChEBI" id="CHEBI:30616"/>
    </ligand>
</feature>
<keyword evidence="6" id="KW-0436">Ligase</keyword>
<dbReference type="KEGG" id="tes:BW730_11490"/>
<dbReference type="InterPro" id="IPR037171">
    <property type="entry name" value="NagB/RpiA_transferase-like"/>
</dbReference>
<comment type="cofactor">
    <cofactor evidence="5">
        <name>Mg(2+)</name>
        <dbReference type="ChEBI" id="CHEBI:18420"/>
    </cofactor>
</comment>
<gene>
    <name evidence="6" type="ORF">BW730_11490</name>
</gene>
<dbReference type="PANTHER" id="PTHR23407">
    <property type="entry name" value="ATPASE INHIBITOR/5-FORMYLTETRAHYDROFOLATE CYCLO-LIGASE"/>
    <property type="match status" value="1"/>
</dbReference>
<dbReference type="InterPro" id="IPR024185">
    <property type="entry name" value="FTHF_cligase-like_sf"/>
</dbReference>
<name>A0A1Q2CPM1_9ACTN</name>
<evidence type="ECO:0000256" key="1">
    <source>
        <dbReference type="ARBA" id="ARBA00010638"/>
    </source>
</evidence>
<protein>
    <recommendedName>
        <fullName evidence="5">5-formyltetrahydrofolate cyclo-ligase</fullName>
        <ecNumber evidence="5">6.3.3.2</ecNumber>
    </recommendedName>
</protein>
<dbReference type="NCBIfam" id="TIGR02727">
    <property type="entry name" value="MTHFS_bact"/>
    <property type="match status" value="1"/>
</dbReference>
<dbReference type="Proteomes" id="UP000188145">
    <property type="component" value="Chromosome"/>
</dbReference>
<feature type="binding site" evidence="4">
    <location>
        <position position="59"/>
    </location>
    <ligand>
        <name>substrate</name>
    </ligand>
</feature>
<dbReference type="SUPFAM" id="SSF100950">
    <property type="entry name" value="NagB/RpiA/CoA transferase-like"/>
    <property type="match status" value="1"/>
</dbReference>
<evidence type="ECO:0000256" key="5">
    <source>
        <dbReference type="RuleBase" id="RU361279"/>
    </source>
</evidence>
<keyword evidence="5" id="KW-0460">Magnesium</keyword>
<keyword evidence="3 4" id="KW-0067">ATP-binding</keyword>
<dbReference type="InterPro" id="IPR002698">
    <property type="entry name" value="FTHF_cligase"/>
</dbReference>
<keyword evidence="7" id="KW-1185">Reference proteome</keyword>
<dbReference type="EMBL" id="CP019606">
    <property type="protein sequence ID" value="AQP48015.1"/>
    <property type="molecule type" value="Genomic_DNA"/>
</dbReference>
<dbReference type="GO" id="GO:0035999">
    <property type="term" value="P:tetrahydrofolate interconversion"/>
    <property type="evidence" value="ECO:0007669"/>
    <property type="project" value="TreeGrafter"/>
</dbReference>
<evidence type="ECO:0000256" key="4">
    <source>
        <dbReference type="PIRSR" id="PIRSR006806-1"/>
    </source>
</evidence>
<dbReference type="EC" id="6.3.3.2" evidence="5"/>
<keyword evidence="2 4" id="KW-0547">Nucleotide-binding</keyword>
<dbReference type="PIRSF" id="PIRSF006806">
    <property type="entry name" value="FTHF_cligase"/>
    <property type="match status" value="1"/>
</dbReference>
<evidence type="ECO:0000256" key="3">
    <source>
        <dbReference type="ARBA" id="ARBA00022840"/>
    </source>
</evidence>
<dbReference type="GO" id="GO:0030272">
    <property type="term" value="F:5-formyltetrahydrofolate cyclo-ligase activity"/>
    <property type="evidence" value="ECO:0007669"/>
    <property type="project" value="UniProtKB-EC"/>
</dbReference>
<feature type="binding site" evidence="4">
    <location>
        <begin position="135"/>
        <end position="143"/>
    </location>
    <ligand>
        <name>ATP</name>
        <dbReference type="ChEBI" id="CHEBI:30616"/>
    </ligand>
</feature>
<proteinExistence type="inferred from homology"/>
<dbReference type="Pfam" id="PF01812">
    <property type="entry name" value="5-FTHF_cyc-lig"/>
    <property type="match status" value="1"/>
</dbReference>
<evidence type="ECO:0000313" key="7">
    <source>
        <dbReference type="Proteomes" id="UP000188145"/>
    </source>
</evidence>
<dbReference type="GO" id="GO:0005524">
    <property type="term" value="F:ATP binding"/>
    <property type="evidence" value="ECO:0007669"/>
    <property type="project" value="UniProtKB-KW"/>
</dbReference>
<dbReference type="GO" id="GO:0046872">
    <property type="term" value="F:metal ion binding"/>
    <property type="evidence" value="ECO:0007669"/>
    <property type="project" value="UniProtKB-KW"/>
</dbReference>
<reference evidence="7" key="1">
    <citation type="submission" date="2017-02" db="EMBL/GenBank/DDBJ databases">
        <title>Tessaracoccus aquaemaris sp. nov., isolated from the intestine of a Korean rockfish, Sebastes schlegelii, in a marine aquaculture pond.</title>
        <authorList>
            <person name="Tak E.J."/>
            <person name="Bae J.-W."/>
        </authorList>
    </citation>
    <scope>NUCLEOTIDE SEQUENCE [LARGE SCALE GENOMIC DNA]</scope>
    <source>
        <strain evidence="7">NSG39</strain>
    </source>
</reference>
<dbReference type="AlphaFoldDB" id="A0A1Q2CPM1"/>
<dbReference type="STRING" id="1332264.BW730_11490"/>
<keyword evidence="5" id="KW-0479">Metal-binding</keyword>
<accession>A0A1Q2CPM1</accession>
<organism evidence="6 7">
    <name type="scientific">Tessaracoccus aquimaris</name>
    <dbReference type="NCBI Taxonomy" id="1332264"/>
    <lineage>
        <taxon>Bacteria</taxon>
        <taxon>Bacillati</taxon>
        <taxon>Actinomycetota</taxon>
        <taxon>Actinomycetes</taxon>
        <taxon>Propionibacteriales</taxon>
        <taxon>Propionibacteriaceae</taxon>
        <taxon>Tessaracoccus</taxon>
    </lineage>
</organism>
<evidence type="ECO:0000256" key="2">
    <source>
        <dbReference type="ARBA" id="ARBA00022741"/>
    </source>
</evidence>
<evidence type="ECO:0000313" key="6">
    <source>
        <dbReference type="EMBL" id="AQP48015.1"/>
    </source>
</evidence>
<sequence>MAMLSRHRKDSLRAAVLAERSALSPAVWDAEDRARTEHVLARLTGRSGTVALYASLPGEPGTTALIDALADAGWRVLLPVLRRRVDWAEFASWGQMVPGWRDIPEPNGPRLGPEALARANLVFVSALSVGLDGSRLGTGGGWYDRALPSRTPGTPVVALARGAEVVASVPMEEHDVAVQGVVTETEWVELER</sequence>
<dbReference type="PANTHER" id="PTHR23407:SF1">
    <property type="entry name" value="5-FORMYLTETRAHYDROFOLATE CYCLO-LIGASE"/>
    <property type="match status" value="1"/>
</dbReference>
<comment type="catalytic activity">
    <reaction evidence="5">
        <text>(6S)-5-formyl-5,6,7,8-tetrahydrofolate + ATP = (6R)-5,10-methenyltetrahydrofolate + ADP + phosphate</text>
        <dbReference type="Rhea" id="RHEA:10488"/>
        <dbReference type="ChEBI" id="CHEBI:30616"/>
        <dbReference type="ChEBI" id="CHEBI:43474"/>
        <dbReference type="ChEBI" id="CHEBI:57455"/>
        <dbReference type="ChEBI" id="CHEBI:57457"/>
        <dbReference type="ChEBI" id="CHEBI:456216"/>
        <dbReference type="EC" id="6.3.3.2"/>
    </reaction>
</comment>
<dbReference type="Gene3D" id="3.40.50.10420">
    <property type="entry name" value="NagB/RpiA/CoA transferase-like"/>
    <property type="match status" value="1"/>
</dbReference>
<dbReference type="GO" id="GO:0009396">
    <property type="term" value="P:folic acid-containing compound biosynthetic process"/>
    <property type="evidence" value="ECO:0007669"/>
    <property type="project" value="TreeGrafter"/>
</dbReference>